<reference evidence="1 2" key="1">
    <citation type="submission" date="2018-10" db="EMBL/GenBank/DDBJ databases">
        <title>Sequencing the genomes of 1000 actinobacteria strains.</title>
        <authorList>
            <person name="Klenk H.-P."/>
        </authorList>
    </citation>
    <scope>NUCLEOTIDE SEQUENCE [LARGE SCALE GENOMIC DNA]</scope>
    <source>
        <strain evidence="1 2">DSM 17894</strain>
    </source>
</reference>
<dbReference type="Proteomes" id="UP000280008">
    <property type="component" value="Unassembled WGS sequence"/>
</dbReference>
<dbReference type="OrthoDB" id="5125145at2"/>
<comment type="caution">
    <text evidence="1">The sequence shown here is derived from an EMBL/GenBank/DDBJ whole genome shotgun (WGS) entry which is preliminary data.</text>
</comment>
<accession>A0A495IE08</accession>
<dbReference type="EMBL" id="RBKS01000001">
    <property type="protein sequence ID" value="RKR73246.1"/>
    <property type="molecule type" value="Genomic_DNA"/>
</dbReference>
<keyword evidence="2" id="KW-1185">Reference proteome</keyword>
<dbReference type="RefSeq" id="WP_121368132.1">
    <property type="nucleotide sequence ID" value="NZ_RBKS01000001.1"/>
</dbReference>
<organism evidence="1 2">
    <name type="scientific">Frondihabitans australicus</name>
    <dbReference type="NCBI Taxonomy" id="386892"/>
    <lineage>
        <taxon>Bacteria</taxon>
        <taxon>Bacillati</taxon>
        <taxon>Actinomycetota</taxon>
        <taxon>Actinomycetes</taxon>
        <taxon>Micrococcales</taxon>
        <taxon>Microbacteriaceae</taxon>
        <taxon>Frondihabitans</taxon>
    </lineage>
</organism>
<sequence>MTTTPERSAPEEELQQLREAVLDDWLVVTSSVTDYLRDIQQTFSWRVTRPLRRARQFQKKVDEVGVVPASQLAAVALAKKLGR</sequence>
<protein>
    <submittedName>
        <fullName evidence="1">Uncharacterized protein</fullName>
    </submittedName>
</protein>
<evidence type="ECO:0000313" key="2">
    <source>
        <dbReference type="Proteomes" id="UP000280008"/>
    </source>
</evidence>
<proteinExistence type="predicted"/>
<dbReference type="AlphaFoldDB" id="A0A495IE08"/>
<name>A0A495IE08_9MICO</name>
<gene>
    <name evidence="1" type="ORF">C8E83_0336</name>
</gene>
<evidence type="ECO:0000313" key="1">
    <source>
        <dbReference type="EMBL" id="RKR73246.1"/>
    </source>
</evidence>